<reference evidence="3" key="3">
    <citation type="submission" date="2020-12" db="UniProtKB">
        <authorList>
            <consortium name="EnsemblPlants"/>
        </authorList>
    </citation>
    <scope>IDENTIFICATION</scope>
</reference>
<dbReference type="AlphaFoldDB" id="A0A2K1JIY4"/>
<keyword evidence="1" id="KW-1133">Transmembrane helix</keyword>
<accession>A0A2K1JIY4</accession>
<evidence type="ECO:0000256" key="1">
    <source>
        <dbReference type="SAM" id="Phobius"/>
    </source>
</evidence>
<sequence length="91" mass="10537">MEPFQSALTSPLVTEIQPALPEYFPSNEHLSPSRLRRDMYNVKHVICKSTKVRSVALSTASFVLLFHAFNIHVAKRNRYKTYQSHLMVFLT</sequence>
<organism evidence="2">
    <name type="scientific">Physcomitrium patens</name>
    <name type="common">Spreading-leaved earth moss</name>
    <name type="synonym">Physcomitrella patens</name>
    <dbReference type="NCBI Taxonomy" id="3218"/>
    <lineage>
        <taxon>Eukaryota</taxon>
        <taxon>Viridiplantae</taxon>
        <taxon>Streptophyta</taxon>
        <taxon>Embryophyta</taxon>
        <taxon>Bryophyta</taxon>
        <taxon>Bryophytina</taxon>
        <taxon>Bryopsida</taxon>
        <taxon>Funariidae</taxon>
        <taxon>Funariales</taxon>
        <taxon>Funariaceae</taxon>
        <taxon>Physcomitrium</taxon>
    </lineage>
</organism>
<reference evidence="2 4" key="1">
    <citation type="journal article" date="2008" name="Science">
        <title>The Physcomitrella genome reveals evolutionary insights into the conquest of land by plants.</title>
        <authorList>
            <person name="Rensing S."/>
            <person name="Lang D."/>
            <person name="Zimmer A."/>
            <person name="Terry A."/>
            <person name="Salamov A."/>
            <person name="Shapiro H."/>
            <person name="Nishiyama T."/>
            <person name="Perroud P.-F."/>
            <person name="Lindquist E."/>
            <person name="Kamisugi Y."/>
            <person name="Tanahashi T."/>
            <person name="Sakakibara K."/>
            <person name="Fujita T."/>
            <person name="Oishi K."/>
            <person name="Shin-I T."/>
            <person name="Kuroki Y."/>
            <person name="Toyoda A."/>
            <person name="Suzuki Y."/>
            <person name="Hashimoto A."/>
            <person name="Yamaguchi K."/>
            <person name="Sugano A."/>
            <person name="Kohara Y."/>
            <person name="Fujiyama A."/>
            <person name="Anterola A."/>
            <person name="Aoki S."/>
            <person name="Ashton N."/>
            <person name="Barbazuk W.B."/>
            <person name="Barker E."/>
            <person name="Bennetzen J."/>
            <person name="Bezanilla M."/>
            <person name="Blankenship R."/>
            <person name="Cho S.H."/>
            <person name="Dutcher S."/>
            <person name="Estelle M."/>
            <person name="Fawcett J.A."/>
            <person name="Gundlach H."/>
            <person name="Hanada K."/>
            <person name="Heyl A."/>
            <person name="Hicks K.A."/>
            <person name="Hugh J."/>
            <person name="Lohr M."/>
            <person name="Mayer K."/>
            <person name="Melkozernov A."/>
            <person name="Murata T."/>
            <person name="Nelson D."/>
            <person name="Pils B."/>
            <person name="Prigge M."/>
            <person name="Reiss B."/>
            <person name="Renner T."/>
            <person name="Rombauts S."/>
            <person name="Rushton P."/>
            <person name="Sanderfoot A."/>
            <person name="Schween G."/>
            <person name="Shiu S.-H."/>
            <person name="Stueber K."/>
            <person name="Theodoulou F.L."/>
            <person name="Tu H."/>
            <person name="Van de Peer Y."/>
            <person name="Verrier P.J."/>
            <person name="Waters E."/>
            <person name="Wood A."/>
            <person name="Yang L."/>
            <person name="Cove D."/>
            <person name="Cuming A."/>
            <person name="Hasebe M."/>
            <person name="Lucas S."/>
            <person name="Mishler D.B."/>
            <person name="Reski R."/>
            <person name="Grigoriev I."/>
            <person name="Quatrano R.S."/>
            <person name="Boore J.L."/>
        </authorList>
    </citation>
    <scope>NUCLEOTIDE SEQUENCE [LARGE SCALE GENOMIC DNA]</scope>
    <source>
        <strain evidence="3 4">cv. Gransden 2004</strain>
    </source>
</reference>
<keyword evidence="1" id="KW-0472">Membrane</keyword>
<proteinExistence type="predicted"/>
<dbReference type="InParanoid" id="A0A2K1JIY4"/>
<evidence type="ECO:0000313" key="3">
    <source>
        <dbReference type="EnsemblPlants" id="PAC:32962431.CDS.1"/>
    </source>
</evidence>
<feature type="transmembrane region" description="Helical" evidence="1">
    <location>
        <begin position="55"/>
        <end position="74"/>
    </location>
</feature>
<dbReference type="Gramene" id="Pp3c14_23040V3.1">
    <property type="protein sequence ID" value="PAC:32962431.CDS.1"/>
    <property type="gene ID" value="Pp3c14_23040"/>
</dbReference>
<dbReference type="EnsemblPlants" id="Pp3c14_23040V3.1">
    <property type="protein sequence ID" value="PAC:32962431.CDS.1"/>
    <property type="gene ID" value="Pp3c14_23040"/>
</dbReference>
<keyword evidence="1" id="KW-0812">Transmembrane</keyword>
<protein>
    <submittedName>
        <fullName evidence="2 3">Uncharacterized protein</fullName>
    </submittedName>
</protein>
<evidence type="ECO:0000313" key="4">
    <source>
        <dbReference type="Proteomes" id="UP000006727"/>
    </source>
</evidence>
<evidence type="ECO:0000313" key="2">
    <source>
        <dbReference type="EMBL" id="PNR41517.1"/>
    </source>
</evidence>
<dbReference type="EMBL" id="ABEU02000014">
    <property type="protein sequence ID" value="PNR41517.1"/>
    <property type="molecule type" value="Genomic_DNA"/>
</dbReference>
<reference evidence="2 4" key="2">
    <citation type="journal article" date="2018" name="Plant J.">
        <title>The Physcomitrella patens chromosome-scale assembly reveals moss genome structure and evolution.</title>
        <authorList>
            <person name="Lang D."/>
            <person name="Ullrich K.K."/>
            <person name="Murat F."/>
            <person name="Fuchs J."/>
            <person name="Jenkins J."/>
            <person name="Haas F.B."/>
            <person name="Piednoel M."/>
            <person name="Gundlach H."/>
            <person name="Van Bel M."/>
            <person name="Meyberg R."/>
            <person name="Vives C."/>
            <person name="Morata J."/>
            <person name="Symeonidi A."/>
            <person name="Hiss M."/>
            <person name="Muchero W."/>
            <person name="Kamisugi Y."/>
            <person name="Saleh O."/>
            <person name="Blanc G."/>
            <person name="Decker E.L."/>
            <person name="van Gessel N."/>
            <person name="Grimwood J."/>
            <person name="Hayes R.D."/>
            <person name="Graham S.W."/>
            <person name="Gunter L.E."/>
            <person name="McDaniel S.F."/>
            <person name="Hoernstein S.N.W."/>
            <person name="Larsson A."/>
            <person name="Li F.W."/>
            <person name="Perroud P.F."/>
            <person name="Phillips J."/>
            <person name="Ranjan P."/>
            <person name="Rokshar D.S."/>
            <person name="Rothfels C.J."/>
            <person name="Schneider L."/>
            <person name="Shu S."/>
            <person name="Stevenson D.W."/>
            <person name="Thummler F."/>
            <person name="Tillich M."/>
            <person name="Villarreal Aguilar J.C."/>
            <person name="Widiez T."/>
            <person name="Wong G.K."/>
            <person name="Wymore A."/>
            <person name="Zhang Y."/>
            <person name="Zimmer A.D."/>
            <person name="Quatrano R.S."/>
            <person name="Mayer K.F.X."/>
            <person name="Goodstein D."/>
            <person name="Casacuberta J.M."/>
            <person name="Vandepoele K."/>
            <person name="Reski R."/>
            <person name="Cuming A.C."/>
            <person name="Tuskan G.A."/>
            <person name="Maumus F."/>
            <person name="Salse J."/>
            <person name="Schmutz J."/>
            <person name="Rensing S.A."/>
        </authorList>
    </citation>
    <scope>NUCLEOTIDE SEQUENCE [LARGE SCALE GENOMIC DNA]</scope>
    <source>
        <strain evidence="3 4">cv. Gransden 2004</strain>
    </source>
</reference>
<dbReference type="Proteomes" id="UP000006727">
    <property type="component" value="Chromosome 14"/>
</dbReference>
<name>A0A2K1JIY4_PHYPA</name>
<gene>
    <name evidence="2" type="ORF">PHYPA_018920</name>
</gene>
<keyword evidence="4" id="KW-1185">Reference proteome</keyword>